<sequence length="347" mass="39082">MSINWGILGAGNISGQFVHDLLLSNTESSFKHIVKSIGCSSETKGQSFIEDCKLTDENNVGVKPSIEKYDDFYKNADINIVYVGTPHVFHYEQVKNCLNNGKNVLCEKPFTINAKEAKELFALAKEKDLILMEAVWSRFLPIMNQLKAKLKDIGDVRRLFVDFGYDADLDNCEASSRIRNNALGGGALLDIGIYPITYSRFLLDDKLGKDHSHFTYESMMTVDETDKVDYNTSVVFQYGKIHAICTCSNYVDNISPFGRVEGSKGKIELFADNPARLRAFKITYNDGKTEEIKDDSPYLGFIYEANGIAKDIENHEESKVMPADETLLVMDIMDKIRAKHGLKYPTD</sequence>
<evidence type="ECO:0000313" key="1">
    <source>
        <dbReference type="EMBL" id="CAH6719683.1"/>
    </source>
</evidence>
<gene>
    <name evidence="1" type="ORF">CLIB1444_02S14180</name>
</gene>
<protein>
    <submittedName>
        <fullName evidence="1">D-xylose 1-dehydrogenase (NADP(+))</fullName>
    </submittedName>
</protein>
<keyword evidence="2" id="KW-1185">Reference proteome</keyword>
<evidence type="ECO:0000313" key="2">
    <source>
        <dbReference type="Proteomes" id="UP001152531"/>
    </source>
</evidence>
<organism evidence="1 2">
    <name type="scientific">[Candida] jaroonii</name>
    <dbReference type="NCBI Taxonomy" id="467808"/>
    <lineage>
        <taxon>Eukaryota</taxon>
        <taxon>Fungi</taxon>
        <taxon>Dikarya</taxon>
        <taxon>Ascomycota</taxon>
        <taxon>Saccharomycotina</taxon>
        <taxon>Pichiomycetes</taxon>
        <taxon>Debaryomycetaceae</taxon>
        <taxon>Yamadazyma</taxon>
    </lineage>
</organism>
<name>A0ACA9Y4F7_9ASCO</name>
<comment type="caution">
    <text evidence="1">The sequence shown here is derived from an EMBL/GenBank/DDBJ whole genome shotgun (WGS) entry which is preliminary data.</text>
</comment>
<reference evidence="1" key="1">
    <citation type="submission" date="2022-06" db="EMBL/GenBank/DDBJ databases">
        <authorList>
            <person name="Legras J.-L."/>
            <person name="Devillers H."/>
            <person name="Grondin C."/>
        </authorList>
    </citation>
    <scope>NUCLEOTIDE SEQUENCE</scope>
    <source>
        <strain evidence="1">CLIB 1444</strain>
    </source>
</reference>
<dbReference type="Proteomes" id="UP001152531">
    <property type="component" value="Unassembled WGS sequence"/>
</dbReference>
<dbReference type="EMBL" id="CALSDN010000002">
    <property type="protein sequence ID" value="CAH6719683.1"/>
    <property type="molecule type" value="Genomic_DNA"/>
</dbReference>
<proteinExistence type="predicted"/>
<accession>A0ACA9Y4F7</accession>